<dbReference type="EMBL" id="BAABEO010000015">
    <property type="protein sequence ID" value="GAA3685210.1"/>
    <property type="molecule type" value="Genomic_DNA"/>
</dbReference>
<accession>A0ABP7CED5</accession>
<reference evidence="7" key="1">
    <citation type="journal article" date="2019" name="Int. J. Syst. Evol. Microbiol.">
        <title>The Global Catalogue of Microorganisms (GCM) 10K type strain sequencing project: providing services to taxonomists for standard genome sequencing and annotation.</title>
        <authorList>
            <consortium name="The Broad Institute Genomics Platform"/>
            <consortium name="The Broad Institute Genome Sequencing Center for Infectious Disease"/>
            <person name="Wu L."/>
            <person name="Ma J."/>
        </authorList>
    </citation>
    <scope>NUCLEOTIDE SEQUENCE [LARGE SCALE GENOMIC DNA]</scope>
    <source>
        <strain evidence="7">JCM 30742</strain>
    </source>
</reference>
<dbReference type="Proteomes" id="UP001500752">
    <property type="component" value="Unassembled WGS sequence"/>
</dbReference>
<dbReference type="Gene3D" id="3.90.700.10">
    <property type="entry name" value="Succinate dehydrogenase/fumarate reductase flavoprotein, catalytic domain"/>
    <property type="match status" value="1"/>
</dbReference>
<keyword evidence="2" id="KW-0285">Flavoprotein</keyword>
<keyword evidence="3" id="KW-0274">FAD</keyword>
<comment type="cofactor">
    <cofactor evidence="1">
        <name>FAD</name>
        <dbReference type="ChEBI" id="CHEBI:57692"/>
    </cofactor>
</comment>
<keyword evidence="4" id="KW-0560">Oxidoreductase</keyword>
<evidence type="ECO:0000256" key="2">
    <source>
        <dbReference type="ARBA" id="ARBA00022630"/>
    </source>
</evidence>
<keyword evidence="7" id="KW-1185">Reference proteome</keyword>
<protein>
    <submittedName>
        <fullName evidence="6">FAD-dependent tricarballylate dehydrogenase TcuA</fullName>
    </submittedName>
</protein>
<evidence type="ECO:0000256" key="4">
    <source>
        <dbReference type="ARBA" id="ARBA00023002"/>
    </source>
</evidence>
<dbReference type="InterPro" id="IPR050315">
    <property type="entry name" value="FAD-oxidoreductase_2"/>
</dbReference>
<dbReference type="InterPro" id="IPR036188">
    <property type="entry name" value="FAD/NAD-bd_sf"/>
</dbReference>
<evidence type="ECO:0000313" key="7">
    <source>
        <dbReference type="Proteomes" id="UP001500752"/>
    </source>
</evidence>
<dbReference type="InterPro" id="IPR027477">
    <property type="entry name" value="Succ_DH/fumarate_Rdtase_cat_sf"/>
</dbReference>
<dbReference type="PANTHER" id="PTHR43400">
    <property type="entry name" value="FUMARATE REDUCTASE"/>
    <property type="match status" value="1"/>
</dbReference>
<comment type="caution">
    <text evidence="6">The sequence shown here is derived from an EMBL/GenBank/DDBJ whole genome shotgun (WGS) entry which is preliminary data.</text>
</comment>
<dbReference type="Pfam" id="PF00890">
    <property type="entry name" value="FAD_binding_2"/>
    <property type="match status" value="1"/>
</dbReference>
<sequence>MELMLRETAAGSAGADFDVVVVGGGNAAFTAAHAAAVRGRRVLVLEKAPREEFGGNSYYTAGATRIAHGGLEDLRDLVEFDERHAVSEVPPYPAEEYAADLEKVTEGRGDRELAKVLVEEAAPGLRWLKSLGLKYRLMYERQAYEREDGTYLFWGGLHVGNVGGGEGLMEDHVRVAGQLGTEVRYGQDVFGLIVEDGAVRGVKVRQADGAVREVRAESVVLGAGGFESNPDWRREHLGEGWQNAKIRGTAHNNGDMIAAGLEAGAAKGGDWGSCHSVQWDAFTPNNESNRELTNRLTRQSYPLGIIVNNRGERFLDEGEDFRNYTYAKFGKVILQQPDSIAYQVFDATLRPMLRTEEYDMPGVSVRTAGTIEELAEGIGLDPERLAKTVNDYNSSIDTSIPFDPNVKDARRADTFPVKSNWATPLVTAPFYAYGVTCGITFTFGGLKADTHGRVLDGEGRWIPGLFVCGEMLGGLFSGNYPGGSGLAAGVVFGRRAGALA</sequence>
<evidence type="ECO:0000259" key="5">
    <source>
        <dbReference type="Pfam" id="PF00890"/>
    </source>
</evidence>
<dbReference type="NCBIfam" id="NF006130">
    <property type="entry name" value="PRK08274.1"/>
    <property type="match status" value="1"/>
</dbReference>
<proteinExistence type="predicted"/>
<feature type="domain" description="FAD-dependent oxidoreductase 2 FAD-binding" evidence="5">
    <location>
        <begin position="18"/>
        <end position="484"/>
    </location>
</feature>
<dbReference type="SUPFAM" id="SSF51905">
    <property type="entry name" value="FAD/NAD(P)-binding domain"/>
    <property type="match status" value="1"/>
</dbReference>
<evidence type="ECO:0000256" key="1">
    <source>
        <dbReference type="ARBA" id="ARBA00001974"/>
    </source>
</evidence>
<gene>
    <name evidence="6" type="primary">tcuA</name>
    <name evidence="6" type="ORF">GCM10023081_23430</name>
</gene>
<dbReference type="Gene3D" id="3.50.50.60">
    <property type="entry name" value="FAD/NAD(P)-binding domain"/>
    <property type="match status" value="1"/>
</dbReference>
<dbReference type="PANTHER" id="PTHR43400:SF7">
    <property type="entry name" value="FAD-DEPENDENT OXIDOREDUCTASE 2 FAD BINDING DOMAIN-CONTAINING PROTEIN"/>
    <property type="match status" value="1"/>
</dbReference>
<organism evidence="6 7">
    <name type="scientific">Arthrobacter ginkgonis</name>
    <dbReference type="NCBI Taxonomy" id="1630594"/>
    <lineage>
        <taxon>Bacteria</taxon>
        <taxon>Bacillati</taxon>
        <taxon>Actinomycetota</taxon>
        <taxon>Actinomycetes</taxon>
        <taxon>Micrococcales</taxon>
        <taxon>Micrococcaceae</taxon>
        <taxon>Arthrobacter</taxon>
    </lineage>
</organism>
<name>A0ABP7CED5_9MICC</name>
<dbReference type="SUPFAM" id="SSF56425">
    <property type="entry name" value="Succinate dehydrogenase/fumarate reductase flavoprotein, catalytic domain"/>
    <property type="match status" value="1"/>
</dbReference>
<dbReference type="InterPro" id="IPR003953">
    <property type="entry name" value="FAD-dep_OxRdtase_2_FAD-bd"/>
</dbReference>
<evidence type="ECO:0000256" key="3">
    <source>
        <dbReference type="ARBA" id="ARBA00022827"/>
    </source>
</evidence>
<evidence type="ECO:0000313" key="6">
    <source>
        <dbReference type="EMBL" id="GAA3685210.1"/>
    </source>
</evidence>